<dbReference type="OrthoDB" id="649093at2"/>
<dbReference type="PANTHER" id="PTHR34978:SF3">
    <property type="entry name" value="SLR0241 PROTEIN"/>
    <property type="match status" value="1"/>
</dbReference>
<feature type="compositionally biased region" description="Pro residues" evidence="1">
    <location>
        <begin position="364"/>
        <end position="379"/>
    </location>
</feature>
<feature type="domain" description="Peptidase M56" evidence="3">
    <location>
        <begin position="148"/>
        <end position="243"/>
    </location>
</feature>
<evidence type="ECO:0000256" key="2">
    <source>
        <dbReference type="SAM" id="Phobius"/>
    </source>
</evidence>
<evidence type="ECO:0000313" key="4">
    <source>
        <dbReference type="EMBL" id="TKC10770.1"/>
    </source>
</evidence>
<sequence>MDWLYYLLEANLYLLLFYGFYLLLLQNETFYSSNRYYLLISTLLSFALPVIQLGSLRLSIKQNLNPISPTSSNVETSEINWFYIFYLFIAFCFAIKLSLSIYKIISLWLKAKKHTAGDITLIELDGESTAFSFFNLLFIHPILANQVAVIKHEMVHIKQKHSLDILFFEVLQIICWFNPILYFIKKDIKLLHEYIADELSTNNGMQKHEYAMFLIENSFGVIPTPLTNQIFNQSILKRRINMLNKKRTAGWARLRLLLALPLVGAMLCVSTMAFTKDYGYVDLLPEKSKTAETVQEEAPQVDTKKQEEPKVETLKKDQVKFPPPIVKADKQSKSLKAPPPPKQDQIKFPPPIVKADKQSKSLKAPPPPKQDQVKFPPPIVKADKQSKSLKAPPPPKQDQVKFPPPIVKADKQSKSSKAPPPPKQDQIKFPPPIVKPDGKNLKSPPNRATAPGAKTISPKIIEGDPIKDPSTASKN</sequence>
<dbReference type="InterPro" id="IPR008756">
    <property type="entry name" value="Peptidase_M56"/>
</dbReference>
<evidence type="ECO:0000256" key="1">
    <source>
        <dbReference type="SAM" id="MobiDB-lite"/>
    </source>
</evidence>
<dbReference type="InterPro" id="IPR052173">
    <property type="entry name" value="Beta-lactam_resp_regulator"/>
</dbReference>
<dbReference type="AlphaFoldDB" id="A0A4U1CUH9"/>
<organism evidence="4 5">
    <name type="scientific">Pedobacter polaris</name>
    <dbReference type="NCBI Taxonomy" id="2571273"/>
    <lineage>
        <taxon>Bacteria</taxon>
        <taxon>Pseudomonadati</taxon>
        <taxon>Bacteroidota</taxon>
        <taxon>Sphingobacteriia</taxon>
        <taxon>Sphingobacteriales</taxon>
        <taxon>Sphingobacteriaceae</taxon>
        <taxon>Pedobacter</taxon>
    </lineage>
</organism>
<name>A0A4U1CUH9_9SPHI</name>
<feature type="region of interest" description="Disordered" evidence="1">
    <location>
        <begin position="291"/>
        <end position="475"/>
    </location>
</feature>
<gene>
    <name evidence="4" type="ORF">FA048_11410</name>
</gene>
<comment type="caution">
    <text evidence="4">The sequence shown here is derived from an EMBL/GenBank/DDBJ whole genome shotgun (WGS) entry which is preliminary data.</text>
</comment>
<feature type="transmembrane region" description="Helical" evidence="2">
    <location>
        <begin position="252"/>
        <end position="274"/>
    </location>
</feature>
<dbReference type="Proteomes" id="UP000309488">
    <property type="component" value="Unassembled WGS sequence"/>
</dbReference>
<keyword evidence="2" id="KW-1133">Transmembrane helix</keyword>
<proteinExistence type="predicted"/>
<feature type="transmembrane region" description="Helical" evidence="2">
    <location>
        <begin position="36"/>
        <end position="60"/>
    </location>
</feature>
<evidence type="ECO:0000313" key="5">
    <source>
        <dbReference type="Proteomes" id="UP000309488"/>
    </source>
</evidence>
<keyword evidence="2" id="KW-0472">Membrane</keyword>
<dbReference type="RefSeq" id="WP_136840926.1">
    <property type="nucleotide sequence ID" value="NZ_SWBR01000002.1"/>
</dbReference>
<feature type="compositionally biased region" description="Pro residues" evidence="1">
    <location>
        <begin position="418"/>
        <end position="434"/>
    </location>
</feature>
<dbReference type="CDD" id="cd07341">
    <property type="entry name" value="M56_BlaR1_MecR1_like"/>
    <property type="match status" value="1"/>
</dbReference>
<feature type="transmembrane region" description="Helical" evidence="2">
    <location>
        <begin position="6"/>
        <end position="24"/>
    </location>
</feature>
<protein>
    <recommendedName>
        <fullName evidence="3">Peptidase M56 domain-containing protein</fullName>
    </recommendedName>
</protein>
<keyword evidence="2" id="KW-0812">Transmembrane</keyword>
<feature type="transmembrane region" description="Helical" evidence="2">
    <location>
        <begin position="165"/>
        <end position="184"/>
    </location>
</feature>
<reference evidence="4 5" key="1">
    <citation type="submission" date="2019-04" db="EMBL/GenBank/DDBJ databases">
        <title>Pedobacter sp. RP-3-22 sp. nov., isolated from Arctic soil.</title>
        <authorList>
            <person name="Dahal R.H."/>
            <person name="Kim D.-U."/>
        </authorList>
    </citation>
    <scope>NUCLEOTIDE SEQUENCE [LARGE SCALE GENOMIC DNA]</scope>
    <source>
        <strain evidence="4 5">RP-3-22</strain>
    </source>
</reference>
<dbReference type="Pfam" id="PF05569">
    <property type="entry name" value="Peptidase_M56"/>
    <property type="match status" value="1"/>
</dbReference>
<keyword evidence="5" id="KW-1185">Reference proteome</keyword>
<accession>A0A4U1CUH9</accession>
<feature type="compositionally biased region" description="Pro residues" evidence="1">
    <location>
        <begin position="337"/>
        <end position="352"/>
    </location>
</feature>
<evidence type="ECO:0000259" key="3">
    <source>
        <dbReference type="Pfam" id="PF05569"/>
    </source>
</evidence>
<dbReference type="EMBL" id="SWBR01000002">
    <property type="protein sequence ID" value="TKC10770.1"/>
    <property type="molecule type" value="Genomic_DNA"/>
</dbReference>
<feature type="compositionally biased region" description="Pro residues" evidence="1">
    <location>
        <begin position="391"/>
        <end position="406"/>
    </location>
</feature>
<dbReference type="PANTHER" id="PTHR34978">
    <property type="entry name" value="POSSIBLE SENSOR-TRANSDUCER PROTEIN BLAR"/>
    <property type="match status" value="1"/>
</dbReference>
<feature type="transmembrane region" description="Helical" evidence="2">
    <location>
        <begin position="80"/>
        <end position="102"/>
    </location>
</feature>
<feature type="compositionally biased region" description="Basic and acidic residues" evidence="1">
    <location>
        <begin position="302"/>
        <end position="319"/>
    </location>
</feature>